<sequence length="161" mass="17094">MGTESAGRREGFSWRLPDHPALEPSGPANFFAELPGWHIGHEEPGTAVVAASPQGPFFAFQQADGCQAPVWPPTDGEQRPVLHFDFQAGDLDSTVVDAVALAAAFQPQQNVRVLFDPAGPLCLCFDEAVTGRGRLIRALSHWSLCWAPALGSASITSAATT</sequence>
<dbReference type="EMBL" id="JAVRFJ010000033">
    <property type="protein sequence ID" value="MDT0571896.1"/>
    <property type="molecule type" value="Genomic_DNA"/>
</dbReference>
<dbReference type="Gene3D" id="3.10.180.10">
    <property type="entry name" value="2,3-Dihydroxybiphenyl 1,2-Dioxygenase, domain 1"/>
    <property type="match status" value="1"/>
</dbReference>
<feature type="domain" description="Glyoxalase-like" evidence="1">
    <location>
        <begin position="23"/>
        <end position="119"/>
    </location>
</feature>
<evidence type="ECO:0000313" key="3">
    <source>
        <dbReference type="Proteomes" id="UP001180737"/>
    </source>
</evidence>
<comment type="caution">
    <text evidence="2">The sequence shown here is derived from an EMBL/GenBank/DDBJ whole genome shotgun (WGS) entry which is preliminary data.</text>
</comment>
<dbReference type="Pfam" id="PF18029">
    <property type="entry name" value="Glyoxalase_6"/>
    <property type="match status" value="1"/>
</dbReference>
<dbReference type="InterPro" id="IPR029068">
    <property type="entry name" value="Glyas_Bleomycin-R_OHBP_Dase"/>
</dbReference>
<keyword evidence="3" id="KW-1185">Reference proteome</keyword>
<dbReference type="RefSeq" id="WP_157856767.1">
    <property type="nucleotide sequence ID" value="NZ_JAVRFJ010000033.1"/>
</dbReference>
<evidence type="ECO:0000313" key="2">
    <source>
        <dbReference type="EMBL" id="MDT0571896.1"/>
    </source>
</evidence>
<accession>A0ABU2Z6S2</accession>
<dbReference type="InterPro" id="IPR041581">
    <property type="entry name" value="Glyoxalase_6"/>
</dbReference>
<name>A0ABU2Z6S2_9ACTN</name>
<gene>
    <name evidence="2" type="ORF">RM704_31340</name>
</gene>
<reference evidence="2" key="1">
    <citation type="submission" date="2024-05" db="EMBL/GenBank/DDBJ databases">
        <title>30 novel species of actinomycetes from the DSMZ collection.</title>
        <authorList>
            <person name="Nouioui I."/>
        </authorList>
    </citation>
    <scope>NUCLEOTIDE SEQUENCE</scope>
    <source>
        <strain evidence="2">DSM 3412</strain>
    </source>
</reference>
<proteinExistence type="predicted"/>
<dbReference type="Proteomes" id="UP001180737">
    <property type="component" value="Unassembled WGS sequence"/>
</dbReference>
<organism evidence="2 3">
    <name type="scientific">Streptomyces gottesmaniae</name>
    <dbReference type="NCBI Taxonomy" id="3075518"/>
    <lineage>
        <taxon>Bacteria</taxon>
        <taxon>Bacillati</taxon>
        <taxon>Actinomycetota</taxon>
        <taxon>Actinomycetes</taxon>
        <taxon>Kitasatosporales</taxon>
        <taxon>Streptomycetaceae</taxon>
        <taxon>Streptomyces</taxon>
    </lineage>
</organism>
<protein>
    <submittedName>
        <fullName evidence="2">VOC family protein</fullName>
    </submittedName>
</protein>
<evidence type="ECO:0000259" key="1">
    <source>
        <dbReference type="Pfam" id="PF18029"/>
    </source>
</evidence>